<dbReference type="OrthoDB" id="9808814at2"/>
<dbReference type="SUPFAM" id="SSF51735">
    <property type="entry name" value="NAD(P)-binding Rossmann-fold domains"/>
    <property type="match status" value="1"/>
</dbReference>
<dbReference type="InterPro" id="IPR002347">
    <property type="entry name" value="SDR_fam"/>
</dbReference>
<dbReference type="PRINTS" id="PR00081">
    <property type="entry name" value="GDHRDH"/>
</dbReference>
<sequence>MTRSPKRALVTGGSAGLGAAAVSLLQAGGYEVVVLDKDSPAASENPVKHISCDLASRPELDAALPELIASGPYGLIFLNAGINATGHFESIEAQAHIDVIRINAEAPMVIFARLLEAGAMRRGAAAVFVSSLSHFTGYPGAASYAASKDALAIYAKSMRRHAKSRGVSLTVAFPGPLRTGHAERHAPKGADASKPMDPAEAARLILADALAGRKSSIPGSANRTFAVLGRIAPKPVTALMRRLIYSRL</sequence>
<protein>
    <recommendedName>
        <fullName evidence="5">Short-subunit dehydrogenase</fullName>
    </recommendedName>
</protein>
<accession>A0A286IEA3</accession>
<organism evidence="3 4">
    <name type="scientific">Hoeflea halophila</name>
    <dbReference type="NCBI Taxonomy" id="714899"/>
    <lineage>
        <taxon>Bacteria</taxon>
        <taxon>Pseudomonadati</taxon>
        <taxon>Pseudomonadota</taxon>
        <taxon>Alphaproteobacteria</taxon>
        <taxon>Hyphomicrobiales</taxon>
        <taxon>Rhizobiaceae</taxon>
        <taxon>Hoeflea</taxon>
    </lineage>
</organism>
<dbReference type="GO" id="GO:0016020">
    <property type="term" value="C:membrane"/>
    <property type="evidence" value="ECO:0007669"/>
    <property type="project" value="TreeGrafter"/>
</dbReference>
<dbReference type="Gene3D" id="3.40.50.720">
    <property type="entry name" value="NAD(P)-binding Rossmann-like Domain"/>
    <property type="match status" value="1"/>
</dbReference>
<name>A0A286IEA3_9HYPH</name>
<dbReference type="AlphaFoldDB" id="A0A286IEA3"/>
<dbReference type="Proteomes" id="UP000219465">
    <property type="component" value="Unassembled WGS sequence"/>
</dbReference>
<keyword evidence="2" id="KW-0560">Oxidoreductase</keyword>
<dbReference type="InterPro" id="IPR020904">
    <property type="entry name" value="Sc_DH/Rdtase_CS"/>
</dbReference>
<dbReference type="PROSITE" id="PS00061">
    <property type="entry name" value="ADH_SHORT"/>
    <property type="match status" value="1"/>
</dbReference>
<dbReference type="EMBL" id="OCPC01000005">
    <property type="protein sequence ID" value="SOE18357.1"/>
    <property type="molecule type" value="Genomic_DNA"/>
</dbReference>
<proteinExistence type="inferred from homology"/>
<evidence type="ECO:0000256" key="2">
    <source>
        <dbReference type="ARBA" id="ARBA00023002"/>
    </source>
</evidence>
<evidence type="ECO:0008006" key="5">
    <source>
        <dbReference type="Google" id="ProtNLM"/>
    </source>
</evidence>
<evidence type="ECO:0000313" key="4">
    <source>
        <dbReference type="Proteomes" id="UP000219465"/>
    </source>
</evidence>
<evidence type="ECO:0000256" key="1">
    <source>
        <dbReference type="ARBA" id="ARBA00006484"/>
    </source>
</evidence>
<dbReference type="GO" id="GO:0016491">
    <property type="term" value="F:oxidoreductase activity"/>
    <property type="evidence" value="ECO:0007669"/>
    <property type="project" value="UniProtKB-KW"/>
</dbReference>
<dbReference type="PANTHER" id="PTHR44196">
    <property type="entry name" value="DEHYDROGENASE/REDUCTASE SDR FAMILY MEMBER 7B"/>
    <property type="match status" value="1"/>
</dbReference>
<dbReference type="RefSeq" id="WP_097108843.1">
    <property type="nucleotide sequence ID" value="NZ_OCPC01000005.1"/>
</dbReference>
<comment type="similarity">
    <text evidence="1">Belongs to the short-chain dehydrogenases/reductases (SDR) family.</text>
</comment>
<keyword evidence="4" id="KW-1185">Reference proteome</keyword>
<dbReference type="PANTHER" id="PTHR44196:SF1">
    <property type="entry name" value="DEHYDROGENASE_REDUCTASE SDR FAMILY MEMBER 7B"/>
    <property type="match status" value="1"/>
</dbReference>
<gene>
    <name evidence="3" type="ORF">SAMN05877838_3279</name>
</gene>
<dbReference type="Pfam" id="PF00106">
    <property type="entry name" value="adh_short"/>
    <property type="match status" value="1"/>
</dbReference>
<reference evidence="4" key="1">
    <citation type="submission" date="2017-08" db="EMBL/GenBank/DDBJ databases">
        <authorList>
            <person name="Varghese N."/>
            <person name="Submissions S."/>
        </authorList>
    </citation>
    <scope>NUCLEOTIDE SEQUENCE [LARGE SCALE GENOMIC DNA]</scope>
    <source>
        <strain evidence="4">KCTC 23107</strain>
    </source>
</reference>
<evidence type="ECO:0000313" key="3">
    <source>
        <dbReference type="EMBL" id="SOE18357.1"/>
    </source>
</evidence>
<dbReference type="InterPro" id="IPR036291">
    <property type="entry name" value="NAD(P)-bd_dom_sf"/>
</dbReference>
<dbReference type="CDD" id="cd05233">
    <property type="entry name" value="SDR_c"/>
    <property type="match status" value="1"/>
</dbReference>